<gene>
    <name evidence="9" type="ORF">HPB48_002481</name>
</gene>
<dbReference type="EMBL" id="JABSTR010000005">
    <property type="protein sequence ID" value="KAH9370588.1"/>
    <property type="molecule type" value="Genomic_DNA"/>
</dbReference>
<dbReference type="PANTHER" id="PTHR24329:SF543">
    <property type="entry name" value="FI01017P-RELATED"/>
    <property type="match status" value="1"/>
</dbReference>
<evidence type="ECO:0000313" key="10">
    <source>
        <dbReference type="Proteomes" id="UP000821853"/>
    </source>
</evidence>
<dbReference type="SMART" id="SM00389">
    <property type="entry name" value="HOX"/>
    <property type="match status" value="1"/>
</dbReference>
<feature type="region of interest" description="Disordered" evidence="7">
    <location>
        <begin position="52"/>
        <end position="75"/>
    </location>
</feature>
<evidence type="ECO:0000256" key="6">
    <source>
        <dbReference type="RuleBase" id="RU000682"/>
    </source>
</evidence>
<dbReference type="GO" id="GO:0000981">
    <property type="term" value="F:DNA-binding transcription factor activity, RNA polymerase II-specific"/>
    <property type="evidence" value="ECO:0007669"/>
    <property type="project" value="InterPro"/>
</dbReference>
<organism evidence="9 10">
    <name type="scientific">Haemaphysalis longicornis</name>
    <name type="common">Bush tick</name>
    <dbReference type="NCBI Taxonomy" id="44386"/>
    <lineage>
        <taxon>Eukaryota</taxon>
        <taxon>Metazoa</taxon>
        <taxon>Ecdysozoa</taxon>
        <taxon>Arthropoda</taxon>
        <taxon>Chelicerata</taxon>
        <taxon>Arachnida</taxon>
        <taxon>Acari</taxon>
        <taxon>Parasitiformes</taxon>
        <taxon>Ixodida</taxon>
        <taxon>Ixodoidea</taxon>
        <taxon>Ixodidae</taxon>
        <taxon>Haemaphysalinae</taxon>
        <taxon>Haemaphysalis</taxon>
    </lineage>
</organism>
<keyword evidence="10" id="KW-1185">Reference proteome</keyword>
<evidence type="ECO:0000256" key="7">
    <source>
        <dbReference type="SAM" id="MobiDB-lite"/>
    </source>
</evidence>
<feature type="DNA-binding region" description="Homeobox" evidence="5">
    <location>
        <begin position="75"/>
        <end position="134"/>
    </location>
</feature>
<keyword evidence="2 5" id="KW-0238">DNA-binding</keyword>
<dbReference type="GO" id="GO:0005634">
    <property type="term" value="C:nucleus"/>
    <property type="evidence" value="ECO:0007669"/>
    <property type="project" value="UniProtKB-SubCell"/>
</dbReference>
<dbReference type="FunFam" id="1.10.10.60:FF:000679">
    <property type="entry name" value="Homeobox protein aristaless"/>
    <property type="match status" value="1"/>
</dbReference>
<protein>
    <recommendedName>
        <fullName evidence="8">Homeobox domain-containing protein</fullName>
    </recommendedName>
</protein>
<dbReference type="AlphaFoldDB" id="A0A9J6G824"/>
<dbReference type="VEuPathDB" id="VectorBase:HLOH_064577"/>
<dbReference type="PROSITE" id="PS00027">
    <property type="entry name" value="HOMEOBOX_1"/>
    <property type="match status" value="1"/>
</dbReference>
<name>A0A9J6G824_HAELO</name>
<evidence type="ECO:0000256" key="3">
    <source>
        <dbReference type="ARBA" id="ARBA00023155"/>
    </source>
</evidence>
<evidence type="ECO:0000256" key="4">
    <source>
        <dbReference type="ARBA" id="ARBA00023242"/>
    </source>
</evidence>
<evidence type="ECO:0000256" key="2">
    <source>
        <dbReference type="ARBA" id="ARBA00023125"/>
    </source>
</evidence>
<dbReference type="Pfam" id="PF00046">
    <property type="entry name" value="Homeodomain"/>
    <property type="match status" value="1"/>
</dbReference>
<dbReference type="CDD" id="cd00086">
    <property type="entry name" value="homeodomain"/>
    <property type="match status" value="1"/>
</dbReference>
<feature type="region of interest" description="Disordered" evidence="7">
    <location>
        <begin position="252"/>
        <end position="273"/>
    </location>
</feature>
<comment type="caution">
    <text evidence="9">The sequence shown here is derived from an EMBL/GenBank/DDBJ whole genome shotgun (WGS) entry which is preliminary data.</text>
</comment>
<keyword evidence="4 5" id="KW-0539">Nucleus</keyword>
<dbReference type="SUPFAM" id="SSF46689">
    <property type="entry name" value="Homeodomain-like"/>
    <property type="match status" value="1"/>
</dbReference>
<dbReference type="InterPro" id="IPR001356">
    <property type="entry name" value="HD"/>
</dbReference>
<accession>A0A9J6G824</accession>
<proteinExistence type="predicted"/>
<dbReference type="PANTHER" id="PTHR24329">
    <property type="entry name" value="HOMEOBOX PROTEIN ARISTALESS"/>
    <property type="match status" value="1"/>
</dbReference>
<sequence length="273" mass="29323">MDEELSDTVTYTLVGETTSDGGFCDLMDDFNPLCIQDSAFDDPFDAETTRSLFSAMGGNPSGGAPSGGRRERRKQRRYRTTFTSFQLEELEKAFQQSRYPDVFAREDLAAKIQLTEARVQVWFQNRRAKFRKQERQDAKSLSTLLAEATFLGGEGGASAEGAATVESLGGLSLDVLKGLLNGFSGDGFTDPSLMGVAEPFLDGLGGSGVDAGDMSTVSVVADATVFGTGEYHSSHLPSVHGVAQDAEAPIHSEASAAPDSDLRRLRSTQPWKT</sequence>
<evidence type="ECO:0000256" key="1">
    <source>
        <dbReference type="ARBA" id="ARBA00004123"/>
    </source>
</evidence>
<evidence type="ECO:0000313" key="9">
    <source>
        <dbReference type="EMBL" id="KAH9370588.1"/>
    </source>
</evidence>
<dbReference type="InterPro" id="IPR009057">
    <property type="entry name" value="Homeodomain-like_sf"/>
</dbReference>
<keyword evidence="3 5" id="KW-0371">Homeobox</keyword>
<dbReference type="InterPro" id="IPR017970">
    <property type="entry name" value="Homeobox_CS"/>
</dbReference>
<evidence type="ECO:0000259" key="8">
    <source>
        <dbReference type="PROSITE" id="PS50071"/>
    </source>
</evidence>
<dbReference type="InterPro" id="IPR050649">
    <property type="entry name" value="Paired_Homeobox_TFs"/>
</dbReference>
<dbReference type="PROSITE" id="PS50071">
    <property type="entry name" value="HOMEOBOX_2"/>
    <property type="match status" value="1"/>
</dbReference>
<dbReference type="OrthoDB" id="6515173at2759"/>
<evidence type="ECO:0000256" key="5">
    <source>
        <dbReference type="PROSITE-ProRule" id="PRU00108"/>
    </source>
</evidence>
<dbReference type="Proteomes" id="UP000821853">
    <property type="component" value="Chromosome 3"/>
</dbReference>
<reference evidence="9 10" key="1">
    <citation type="journal article" date="2020" name="Cell">
        <title>Large-Scale Comparative Analyses of Tick Genomes Elucidate Their Genetic Diversity and Vector Capacities.</title>
        <authorList>
            <consortium name="Tick Genome and Microbiome Consortium (TIGMIC)"/>
            <person name="Jia N."/>
            <person name="Wang J."/>
            <person name="Shi W."/>
            <person name="Du L."/>
            <person name="Sun Y."/>
            <person name="Zhan W."/>
            <person name="Jiang J.F."/>
            <person name="Wang Q."/>
            <person name="Zhang B."/>
            <person name="Ji P."/>
            <person name="Bell-Sakyi L."/>
            <person name="Cui X.M."/>
            <person name="Yuan T.T."/>
            <person name="Jiang B.G."/>
            <person name="Yang W.F."/>
            <person name="Lam T.T."/>
            <person name="Chang Q.C."/>
            <person name="Ding S.J."/>
            <person name="Wang X.J."/>
            <person name="Zhu J.G."/>
            <person name="Ruan X.D."/>
            <person name="Zhao L."/>
            <person name="Wei J.T."/>
            <person name="Ye R.Z."/>
            <person name="Que T.C."/>
            <person name="Du C.H."/>
            <person name="Zhou Y.H."/>
            <person name="Cheng J.X."/>
            <person name="Dai P.F."/>
            <person name="Guo W.B."/>
            <person name="Han X.H."/>
            <person name="Huang E.J."/>
            <person name="Li L.F."/>
            <person name="Wei W."/>
            <person name="Gao Y.C."/>
            <person name="Liu J.Z."/>
            <person name="Shao H.Z."/>
            <person name="Wang X."/>
            <person name="Wang C.C."/>
            <person name="Yang T.C."/>
            <person name="Huo Q.B."/>
            <person name="Li W."/>
            <person name="Chen H.Y."/>
            <person name="Chen S.E."/>
            <person name="Zhou L.G."/>
            <person name="Ni X.B."/>
            <person name="Tian J.H."/>
            <person name="Sheng Y."/>
            <person name="Liu T."/>
            <person name="Pan Y.S."/>
            <person name="Xia L.Y."/>
            <person name="Li J."/>
            <person name="Zhao F."/>
            <person name="Cao W.C."/>
        </authorList>
    </citation>
    <scope>NUCLEOTIDE SEQUENCE [LARGE SCALE GENOMIC DNA]</scope>
    <source>
        <strain evidence="9">HaeL-2018</strain>
    </source>
</reference>
<comment type="subcellular location">
    <subcellularLocation>
        <location evidence="1 5 6">Nucleus</location>
    </subcellularLocation>
</comment>
<dbReference type="Gene3D" id="1.10.10.60">
    <property type="entry name" value="Homeodomain-like"/>
    <property type="match status" value="1"/>
</dbReference>
<feature type="domain" description="Homeobox" evidence="8">
    <location>
        <begin position="73"/>
        <end position="133"/>
    </location>
</feature>
<dbReference type="GO" id="GO:0000977">
    <property type="term" value="F:RNA polymerase II transcription regulatory region sequence-specific DNA binding"/>
    <property type="evidence" value="ECO:0007669"/>
    <property type="project" value="TreeGrafter"/>
</dbReference>